<feature type="domain" description="S1 motif" evidence="4">
    <location>
        <begin position="192"/>
        <end position="262"/>
    </location>
</feature>
<gene>
    <name evidence="5" type="primary">rps1</name>
</gene>
<dbReference type="InterPro" id="IPR050437">
    <property type="entry name" value="Ribos_protein_bS1-like"/>
</dbReference>
<name>A0A8F0F7B2_9PHAE</name>
<keyword evidence="5" id="KW-0934">Plastid</keyword>
<evidence type="ECO:0000256" key="2">
    <source>
        <dbReference type="ARBA" id="ARBA00022980"/>
    </source>
</evidence>
<dbReference type="GO" id="GO:0006412">
    <property type="term" value="P:translation"/>
    <property type="evidence" value="ECO:0007669"/>
    <property type="project" value="TreeGrafter"/>
</dbReference>
<dbReference type="AlphaFoldDB" id="A0A8F0F7B2"/>
<geneLocation type="plastid" evidence="5"/>
<dbReference type="Pfam" id="PF00575">
    <property type="entry name" value="S1"/>
    <property type="match status" value="2"/>
</dbReference>
<dbReference type="EMBL" id="MZ156028">
    <property type="protein sequence ID" value="QWK41905.1"/>
    <property type="molecule type" value="Genomic_DNA"/>
</dbReference>
<dbReference type="PANTHER" id="PTHR10724">
    <property type="entry name" value="30S RIBOSOMAL PROTEIN S1"/>
    <property type="match status" value="1"/>
</dbReference>
<dbReference type="PANTHER" id="PTHR10724:SF7">
    <property type="entry name" value="SMALL RIBOSOMAL SUBUNIT PROTEIN BS1C"/>
    <property type="match status" value="1"/>
</dbReference>
<evidence type="ECO:0000256" key="3">
    <source>
        <dbReference type="ARBA" id="ARBA00023274"/>
    </source>
</evidence>
<keyword evidence="2 5" id="KW-0689">Ribosomal protein</keyword>
<dbReference type="GO" id="GO:0003729">
    <property type="term" value="F:mRNA binding"/>
    <property type="evidence" value="ECO:0007669"/>
    <property type="project" value="TreeGrafter"/>
</dbReference>
<dbReference type="GO" id="GO:0005840">
    <property type="term" value="C:ribosome"/>
    <property type="evidence" value="ECO:0007669"/>
    <property type="project" value="UniProtKB-KW"/>
</dbReference>
<reference evidence="5" key="1">
    <citation type="journal article" date="2021" name="Genome Biol. Evol.">
        <title>Genomic rearrangements and sequence evolution across brown algal organelles.</title>
        <authorList>
            <person name="Starko S."/>
            <person name="Bringloe T.T."/>
            <person name="Gomez M.S."/>
            <person name="Darby H."/>
            <person name="Graham S.W."/>
            <person name="Martone P.T."/>
        </authorList>
    </citation>
    <scope>NUCLEOTIDE SEQUENCE</scope>
</reference>
<protein>
    <submittedName>
        <fullName evidence="5">Ribosomal protein S1</fullName>
    </submittedName>
</protein>
<dbReference type="Gene3D" id="2.40.50.140">
    <property type="entry name" value="Nucleic acid-binding proteins"/>
    <property type="match status" value="2"/>
</dbReference>
<accession>A0A8F0F7B2</accession>
<dbReference type="GO" id="GO:1990904">
    <property type="term" value="C:ribonucleoprotein complex"/>
    <property type="evidence" value="ECO:0007669"/>
    <property type="project" value="UniProtKB-KW"/>
</dbReference>
<evidence type="ECO:0000313" key="5">
    <source>
        <dbReference type="EMBL" id="QWK41905.1"/>
    </source>
</evidence>
<dbReference type="GO" id="GO:0003735">
    <property type="term" value="F:structural constituent of ribosome"/>
    <property type="evidence" value="ECO:0007669"/>
    <property type="project" value="TreeGrafter"/>
</dbReference>
<dbReference type="SMART" id="SM00316">
    <property type="entry name" value="S1"/>
    <property type="match status" value="2"/>
</dbReference>
<organism evidence="5">
    <name type="scientific">Protohalopteris sp</name>
    <dbReference type="NCBI Taxonomy" id="2843287"/>
    <lineage>
        <taxon>Eukaryota</taxon>
        <taxon>Sar</taxon>
        <taxon>Stramenopiles</taxon>
        <taxon>Ochrophyta</taxon>
        <taxon>PX clade</taxon>
        <taxon>Phaeophyceae</taxon>
        <taxon>Sphacelariales</taxon>
        <taxon>Stypocaulaceae</taxon>
        <taxon>Protohalopteris</taxon>
    </lineage>
</organism>
<comment type="similarity">
    <text evidence="1">Belongs to the bacterial ribosomal protein bS1 family.</text>
</comment>
<sequence>MFPFLTTSNFEFNKFGLLLSQYDYKVKKNDILAGSIIGLESTHALVDLGLEKIAFLPLTEITIKKTGHQSKLLNINFIGEFLILDINEKTEQILVSLRYVHSLCLWERLKQIDFKHTIIYAKNEKSLNKGKLLSFNGLKIFSQNSHIPKYYRRKKDRNFFMPFKFIEIKDSVHISHVNSRLAIFSKFSRTIKIGSNYLGNVTSIKNFGIFVNVLGIQCLLHISNIPKRKKRNLNMFYKRGDQIGIEILYKDIERGKITVILNKSEFNHHPQLL</sequence>
<dbReference type="InterPro" id="IPR012340">
    <property type="entry name" value="NA-bd_OB-fold"/>
</dbReference>
<evidence type="ECO:0000259" key="4">
    <source>
        <dbReference type="SMART" id="SM00316"/>
    </source>
</evidence>
<dbReference type="InterPro" id="IPR003029">
    <property type="entry name" value="S1_domain"/>
</dbReference>
<dbReference type="SUPFAM" id="SSF50249">
    <property type="entry name" value="Nucleic acid-binding proteins"/>
    <property type="match status" value="2"/>
</dbReference>
<keyword evidence="3" id="KW-0687">Ribonucleoprotein</keyword>
<evidence type="ECO:0000256" key="1">
    <source>
        <dbReference type="ARBA" id="ARBA00006767"/>
    </source>
</evidence>
<feature type="domain" description="S1 motif" evidence="4">
    <location>
        <begin position="27"/>
        <end position="98"/>
    </location>
</feature>
<proteinExistence type="inferred from homology"/>